<name>A0A7N0TIV3_KALFE</name>
<reference evidence="1" key="1">
    <citation type="submission" date="2021-01" db="UniProtKB">
        <authorList>
            <consortium name="EnsemblPlants"/>
        </authorList>
    </citation>
    <scope>IDENTIFICATION</scope>
</reference>
<accession>A0A7N0TIV3</accession>
<protein>
    <submittedName>
        <fullName evidence="1">Uncharacterized protein</fullName>
    </submittedName>
</protein>
<proteinExistence type="predicted"/>
<dbReference type="Gramene" id="Kaladp0039s0063.1.v1.1">
    <property type="protein sequence ID" value="Kaladp0039s0063.1.v1.1"/>
    <property type="gene ID" value="Kaladp0039s0063.v1.1"/>
</dbReference>
<organism evidence="1 2">
    <name type="scientific">Kalanchoe fedtschenkoi</name>
    <name type="common">Lavender scallops</name>
    <name type="synonym">South American air plant</name>
    <dbReference type="NCBI Taxonomy" id="63787"/>
    <lineage>
        <taxon>Eukaryota</taxon>
        <taxon>Viridiplantae</taxon>
        <taxon>Streptophyta</taxon>
        <taxon>Embryophyta</taxon>
        <taxon>Tracheophyta</taxon>
        <taxon>Spermatophyta</taxon>
        <taxon>Magnoliopsida</taxon>
        <taxon>eudicotyledons</taxon>
        <taxon>Gunneridae</taxon>
        <taxon>Pentapetalae</taxon>
        <taxon>Saxifragales</taxon>
        <taxon>Crassulaceae</taxon>
        <taxon>Kalanchoe</taxon>
    </lineage>
</organism>
<sequence>MRMAPRTGGFKPEALEIVTDGFCEDNCIGRFQFEKSTAGLVNIQINDHTVNLFEKFDNYEVRPGDNEGRVKCVHRSYTVRYCCQPIKHTVVICVVCMSPKVRGARKLSENSSEGAIIIWSSSGFCFFLVLHTQSTGVLPSNPVYMQRK</sequence>
<evidence type="ECO:0000313" key="1">
    <source>
        <dbReference type="EnsemblPlants" id="Kaladp0039s0063.1.v1.1"/>
    </source>
</evidence>
<dbReference type="EnsemblPlants" id="Kaladp0039s0063.1.v1.1">
    <property type="protein sequence ID" value="Kaladp0039s0063.1.v1.1"/>
    <property type="gene ID" value="Kaladp0039s0063.v1.1"/>
</dbReference>
<keyword evidence="2" id="KW-1185">Reference proteome</keyword>
<evidence type="ECO:0000313" key="2">
    <source>
        <dbReference type="Proteomes" id="UP000594263"/>
    </source>
</evidence>
<dbReference type="Proteomes" id="UP000594263">
    <property type="component" value="Unplaced"/>
</dbReference>
<dbReference type="AlphaFoldDB" id="A0A7N0TIV3"/>